<gene>
    <name evidence="1" type="ORF">ENX03_04990</name>
</gene>
<dbReference type="EMBL" id="DTMM01000096">
    <property type="protein sequence ID" value="HFT93286.1"/>
    <property type="molecule type" value="Genomic_DNA"/>
</dbReference>
<protein>
    <submittedName>
        <fullName evidence="1">Uncharacterized protein</fullName>
    </submittedName>
</protein>
<reference evidence="1" key="1">
    <citation type="journal article" date="2020" name="mSystems">
        <title>Genome- and Community-Level Interaction Insights into Carbon Utilization and Element Cycling Functions of Hydrothermarchaeota in Hydrothermal Sediment.</title>
        <authorList>
            <person name="Zhou Z."/>
            <person name="Liu Y."/>
            <person name="Xu W."/>
            <person name="Pan J."/>
            <person name="Luo Z.H."/>
            <person name="Li M."/>
        </authorList>
    </citation>
    <scope>NUCLEOTIDE SEQUENCE [LARGE SCALE GENOMIC DNA]</scope>
    <source>
        <strain evidence="1">SpSt-902</strain>
    </source>
</reference>
<comment type="caution">
    <text evidence="1">The sequence shown here is derived from an EMBL/GenBank/DDBJ whole genome shotgun (WGS) entry which is preliminary data.</text>
</comment>
<proteinExistence type="predicted"/>
<organism evidence="1">
    <name type="scientific">Leptospirillum ferriphilum</name>
    <dbReference type="NCBI Taxonomy" id="178606"/>
    <lineage>
        <taxon>Bacteria</taxon>
        <taxon>Pseudomonadati</taxon>
        <taxon>Nitrospirota</taxon>
        <taxon>Nitrospiria</taxon>
        <taxon>Nitrospirales</taxon>
        <taxon>Nitrospiraceae</taxon>
        <taxon>Leptospirillum</taxon>
    </lineage>
</organism>
<sequence length="231" mass="25873">MSSVSGSTSEPNSFLILYLLPVVSLPVLCASGNVRTVSFLPGKTLGGFHIALTEGHRAVLSPLCGYFDCDGHRGFFWPAAEQQEMLKYRMTPGASGRGEIAFEFGGYAFDRNQYLRMEMGSPFPIRKEVPFIEQRHGILYARTDYGSLYRKVSLDALWPERLSGLIRQGWKVASLAYSSAHVRCQSLASPKERRLMDPEIATGEFPQVRIRLKPVKQLSLPDPPITEKECR</sequence>
<dbReference type="AlphaFoldDB" id="A0A7C3LSI7"/>
<name>A0A7C3LSI7_9BACT</name>
<evidence type="ECO:0000313" key="1">
    <source>
        <dbReference type="EMBL" id="HFT93286.1"/>
    </source>
</evidence>
<accession>A0A7C3LSI7</accession>